<dbReference type="SUPFAM" id="SSF52540">
    <property type="entry name" value="P-loop containing nucleoside triphosphate hydrolases"/>
    <property type="match status" value="2"/>
</dbReference>
<dbReference type="GO" id="GO:0019843">
    <property type="term" value="F:rRNA binding"/>
    <property type="evidence" value="ECO:0007669"/>
    <property type="project" value="UniProtKB-KW"/>
</dbReference>
<dbReference type="GO" id="GO:0003677">
    <property type="term" value="F:DNA binding"/>
    <property type="evidence" value="ECO:0007669"/>
    <property type="project" value="InterPro"/>
</dbReference>
<evidence type="ECO:0000256" key="11">
    <source>
        <dbReference type="ARBA" id="ARBA00022917"/>
    </source>
</evidence>
<keyword evidence="6" id="KW-0547">Nucleotide-binding</keyword>
<dbReference type="AlphaFoldDB" id="A0A1I1XNH9"/>
<evidence type="ECO:0000259" key="14">
    <source>
        <dbReference type="PROSITE" id="PS50893"/>
    </source>
</evidence>
<evidence type="ECO:0000256" key="5">
    <source>
        <dbReference type="ARBA" id="ARBA00022737"/>
    </source>
</evidence>
<dbReference type="SMART" id="SM00382">
    <property type="entry name" value="AAA"/>
    <property type="match status" value="2"/>
</dbReference>
<dbReference type="GO" id="GO:0006412">
    <property type="term" value="P:translation"/>
    <property type="evidence" value="ECO:0007669"/>
    <property type="project" value="UniProtKB-KW"/>
</dbReference>
<dbReference type="InterPro" id="IPR037118">
    <property type="entry name" value="Val-tRNA_synth_C_sf"/>
</dbReference>
<evidence type="ECO:0000256" key="12">
    <source>
        <dbReference type="SAM" id="Coils"/>
    </source>
</evidence>
<evidence type="ECO:0000256" key="7">
    <source>
        <dbReference type="ARBA" id="ARBA00022801"/>
    </source>
</evidence>
<evidence type="ECO:0000256" key="1">
    <source>
        <dbReference type="ARBA" id="ARBA00005868"/>
    </source>
</evidence>
<feature type="region of interest" description="Disordered" evidence="13">
    <location>
        <begin position="552"/>
        <end position="597"/>
    </location>
</feature>
<feature type="compositionally biased region" description="Basic and acidic residues" evidence="13">
    <location>
        <begin position="563"/>
        <end position="588"/>
    </location>
</feature>
<dbReference type="PANTHER" id="PTHR42855:SF1">
    <property type="entry name" value="ABC TRANSPORTER DOMAIN-CONTAINING PROTEIN"/>
    <property type="match status" value="1"/>
</dbReference>
<reference evidence="15 16" key="1">
    <citation type="submission" date="2016-10" db="EMBL/GenBank/DDBJ databases">
        <authorList>
            <person name="de Groot N.N."/>
        </authorList>
    </citation>
    <scope>NUCLEOTIDE SEQUENCE [LARGE SCALE GENOMIC DNA]</scope>
    <source>
        <strain evidence="15 16">DSM 9236</strain>
    </source>
</reference>
<dbReference type="GO" id="GO:0006417">
    <property type="term" value="P:regulation of translation"/>
    <property type="evidence" value="ECO:0007669"/>
    <property type="project" value="UniProtKB-KW"/>
</dbReference>
<dbReference type="InterPro" id="IPR032781">
    <property type="entry name" value="ABC_tran_Xtn"/>
</dbReference>
<dbReference type="FunFam" id="3.40.50.300:FF:000183">
    <property type="entry name" value="ABC transporter ATP-binding protein yjjK"/>
    <property type="match status" value="1"/>
</dbReference>
<evidence type="ECO:0000256" key="2">
    <source>
        <dbReference type="ARBA" id="ARBA00022490"/>
    </source>
</evidence>
<dbReference type="STRING" id="1123323.SAMN05216245_101286"/>
<dbReference type="Proteomes" id="UP000198896">
    <property type="component" value="Unassembled WGS sequence"/>
</dbReference>
<dbReference type="FunFam" id="3.40.50.300:FF:000011">
    <property type="entry name" value="Putative ABC transporter ATP-binding component"/>
    <property type="match status" value="1"/>
</dbReference>
<evidence type="ECO:0000256" key="6">
    <source>
        <dbReference type="ARBA" id="ARBA00022741"/>
    </source>
</evidence>
<dbReference type="Gene3D" id="3.40.50.300">
    <property type="entry name" value="P-loop containing nucleotide triphosphate hydrolases"/>
    <property type="match status" value="2"/>
</dbReference>
<dbReference type="Pfam" id="PF16326">
    <property type="entry name" value="ABC_tran_CTD"/>
    <property type="match status" value="1"/>
</dbReference>
<dbReference type="PROSITE" id="PS50893">
    <property type="entry name" value="ABC_TRANSPORTER_2"/>
    <property type="match status" value="2"/>
</dbReference>
<dbReference type="PROSITE" id="PS00211">
    <property type="entry name" value="ABC_TRANSPORTER_1"/>
    <property type="match status" value="1"/>
</dbReference>
<evidence type="ECO:0000313" key="15">
    <source>
        <dbReference type="EMBL" id="SFE07333.1"/>
    </source>
</evidence>
<dbReference type="InterPro" id="IPR027417">
    <property type="entry name" value="P-loop_NTPase"/>
</dbReference>
<dbReference type="OrthoDB" id="1624247at2"/>
<evidence type="ECO:0000256" key="8">
    <source>
        <dbReference type="ARBA" id="ARBA00022840"/>
    </source>
</evidence>
<dbReference type="InterPro" id="IPR017871">
    <property type="entry name" value="ABC_transporter-like_CS"/>
</dbReference>
<evidence type="ECO:0000313" key="16">
    <source>
        <dbReference type="Proteomes" id="UP000198896"/>
    </source>
</evidence>
<keyword evidence="3" id="KW-0820">tRNA-binding</keyword>
<dbReference type="InterPro" id="IPR032524">
    <property type="entry name" value="ABC_tran_C"/>
</dbReference>
<protein>
    <submittedName>
        <fullName evidence="15">ATP-binding cassette, subfamily F, uup</fullName>
    </submittedName>
</protein>
<dbReference type="InterPro" id="IPR003439">
    <property type="entry name" value="ABC_transporter-like_ATP-bd"/>
</dbReference>
<dbReference type="RefSeq" id="WP_093912469.1">
    <property type="nucleotide sequence ID" value="NZ_FONL01000001.1"/>
</dbReference>
<dbReference type="InterPro" id="IPR003593">
    <property type="entry name" value="AAA+_ATPase"/>
</dbReference>
<dbReference type="GO" id="GO:0000049">
    <property type="term" value="F:tRNA binding"/>
    <property type="evidence" value="ECO:0007669"/>
    <property type="project" value="UniProtKB-KW"/>
</dbReference>
<organism evidence="15 16">
    <name type="scientific">Succiniclasticum ruminis DSM 9236</name>
    <dbReference type="NCBI Taxonomy" id="1123323"/>
    <lineage>
        <taxon>Bacteria</taxon>
        <taxon>Bacillati</taxon>
        <taxon>Bacillota</taxon>
        <taxon>Negativicutes</taxon>
        <taxon>Acidaminococcales</taxon>
        <taxon>Acidaminococcaceae</taxon>
        <taxon>Succiniclasticum</taxon>
    </lineage>
</organism>
<keyword evidence="12" id="KW-0175">Coiled coil</keyword>
<comment type="similarity">
    <text evidence="1">Belongs to the ABC transporter superfamily. ABCF family. Translational throttle EttA subfamily.</text>
</comment>
<dbReference type="InterPro" id="IPR051309">
    <property type="entry name" value="ABCF_ATPase"/>
</dbReference>
<feature type="coiled-coil region" evidence="12">
    <location>
        <begin position="607"/>
        <end position="665"/>
    </location>
</feature>
<dbReference type="CDD" id="cd03221">
    <property type="entry name" value="ABCF_EF-3"/>
    <property type="match status" value="2"/>
</dbReference>
<dbReference type="Gene3D" id="1.10.287.380">
    <property type="entry name" value="Valyl-tRNA synthetase, C-terminal domain"/>
    <property type="match status" value="1"/>
</dbReference>
<feature type="domain" description="ABC transporter" evidence="14">
    <location>
        <begin position="326"/>
        <end position="544"/>
    </location>
</feature>
<keyword evidence="16" id="KW-1185">Reference proteome</keyword>
<dbReference type="EMBL" id="FONL01000001">
    <property type="protein sequence ID" value="SFE07333.1"/>
    <property type="molecule type" value="Genomic_DNA"/>
</dbReference>
<keyword evidence="7" id="KW-0378">Hydrolase</keyword>
<evidence type="ECO:0000256" key="10">
    <source>
        <dbReference type="ARBA" id="ARBA00022884"/>
    </source>
</evidence>
<keyword evidence="11" id="KW-0648">Protein biosynthesis</keyword>
<evidence type="ECO:0000256" key="3">
    <source>
        <dbReference type="ARBA" id="ARBA00022555"/>
    </source>
</evidence>
<keyword evidence="4" id="KW-0699">rRNA-binding</keyword>
<keyword evidence="2" id="KW-0963">Cytoplasm</keyword>
<feature type="domain" description="ABC transporter" evidence="14">
    <location>
        <begin position="4"/>
        <end position="261"/>
    </location>
</feature>
<dbReference type="PANTHER" id="PTHR42855">
    <property type="entry name" value="ABC TRANSPORTER ATP-BINDING SUBUNIT"/>
    <property type="match status" value="1"/>
</dbReference>
<keyword evidence="8 15" id="KW-0067">ATP-binding</keyword>
<name>A0A1I1XNH9_9FIRM</name>
<dbReference type="GO" id="GO:0016887">
    <property type="term" value="F:ATP hydrolysis activity"/>
    <property type="evidence" value="ECO:0007669"/>
    <property type="project" value="InterPro"/>
</dbReference>
<gene>
    <name evidence="15" type="ORF">SAMN05216245_101286</name>
</gene>
<dbReference type="GO" id="GO:0005524">
    <property type="term" value="F:ATP binding"/>
    <property type="evidence" value="ECO:0007669"/>
    <property type="project" value="UniProtKB-KW"/>
</dbReference>
<dbReference type="Pfam" id="PF12848">
    <property type="entry name" value="ABC_tran_Xtn"/>
    <property type="match status" value="1"/>
</dbReference>
<evidence type="ECO:0000256" key="13">
    <source>
        <dbReference type="SAM" id="MobiDB-lite"/>
    </source>
</evidence>
<keyword evidence="10" id="KW-0694">RNA-binding</keyword>
<evidence type="ECO:0000256" key="4">
    <source>
        <dbReference type="ARBA" id="ARBA00022730"/>
    </source>
</evidence>
<accession>A0A1I1XNH9</accession>
<sequence length="668" mass="75201">MLLLSIENLAHSYGERTLFKNVNFNIETGDKIGLIGINGTGKSTLLRHIAEMDGGRDPETGEPGKIIPNGTCVIEYLPQDPPFEPDATVIEQIFRGDSPMMKLLRSYETVLDETALHPDDAAVQRTLLELQQQMDQNFAWQLESEAKAVLNRLGITDFNQKMKTLSGGQRKRVALAGVLVRPSDLLILDEPTNHMDNETVAWLEGQLQKRKGALLMVTHDRYFFDRVINRTLELDNGTAYLYTANYSGFLQKRAERRELESAAARKLQNIYRRELAWISRGAEARRTKKKDRVERFAEIEAAAKEKVNRQELEITSAATRLGKTVVELEHVSCFYDGIEYIHDFSYILLRDDRVGIIGPNGVGKTTLMDIIAGRLQPDSGTVTIGQTVKIGYFSQHSEFPDTRERVLEYIRDAGNYVLAADGTYISAAMMLERFLFPPELQWVPISKLSGGEQRRLYLLRILMEAPNVLLLDEPTNDLDIPTLSVLEEYLDTFAGAVIAVSHDRYFLDRFARRIFAVEAGGVLRQYPGGYSDYERSRQLEALEQEEMKGFGETLQKTSLNKKKTAEKNRPAGSGDDVKGERSEADEPGKGISGNKSSGLTFSEKVELEKLEEAIAGKEAESKMIAREISLAGNDYEKIAQLSDDLNRVEKELEALTERWLELSERDAG</sequence>
<proteinExistence type="inferred from homology"/>
<keyword evidence="5" id="KW-0677">Repeat</keyword>
<evidence type="ECO:0000256" key="9">
    <source>
        <dbReference type="ARBA" id="ARBA00022845"/>
    </source>
</evidence>
<keyword evidence="9" id="KW-0810">Translation regulation</keyword>
<dbReference type="Pfam" id="PF00005">
    <property type="entry name" value="ABC_tran"/>
    <property type="match status" value="2"/>
</dbReference>